<comment type="caution">
    <text evidence="1">The sequence shown here is derived from an EMBL/GenBank/DDBJ whole genome shotgun (WGS) entry which is preliminary data.</text>
</comment>
<dbReference type="Proteomes" id="UP000300142">
    <property type="component" value="Unassembled WGS sequence"/>
</dbReference>
<reference evidence="2" key="1">
    <citation type="submission" date="2019-02" db="EMBL/GenBank/DDBJ databases">
        <title>Draft genome sequence of Sphaerospermopsis reniformis NIES-1949.</title>
        <authorList>
            <person name="Yamaguchi H."/>
            <person name="Suzuki S."/>
            <person name="Kawachi M."/>
        </authorList>
    </citation>
    <scope>NUCLEOTIDE SEQUENCE [LARGE SCALE GENOMIC DNA]</scope>
    <source>
        <strain evidence="2">NIES-1949</strain>
    </source>
</reference>
<name>A0A479ZZD8_9CYAN</name>
<accession>A0A479ZZD8</accession>
<keyword evidence="2" id="KW-1185">Reference proteome</keyword>
<evidence type="ECO:0000313" key="1">
    <source>
        <dbReference type="EMBL" id="GCL35214.1"/>
    </source>
</evidence>
<evidence type="ECO:0008006" key="3">
    <source>
        <dbReference type="Google" id="ProtNLM"/>
    </source>
</evidence>
<proteinExistence type="predicted"/>
<organism evidence="1 2">
    <name type="scientific">Sphaerospermopsis reniformis</name>
    <dbReference type="NCBI Taxonomy" id="531300"/>
    <lineage>
        <taxon>Bacteria</taxon>
        <taxon>Bacillati</taxon>
        <taxon>Cyanobacteriota</taxon>
        <taxon>Cyanophyceae</taxon>
        <taxon>Nostocales</taxon>
        <taxon>Aphanizomenonaceae</taxon>
        <taxon>Sphaerospermopsis</taxon>
    </lineage>
</organism>
<dbReference type="EMBL" id="BJCE01000005">
    <property type="protein sequence ID" value="GCL35214.1"/>
    <property type="molecule type" value="Genomic_DNA"/>
</dbReference>
<sequence length="151" mass="17369">MEQYIAYNLALGIVRTSSKRKQELGRTFARILGFHPGPLGKDGGIDGVIREDGRLFYFQSKLSQSELTVDHAKILYADMMYHRAEISVMLSGVGYKKTFKDRLFGHPYLKPESIHLLSLVDILSKTDSYQLAIQYIPKLKLVEEINWKQFK</sequence>
<dbReference type="RefSeq" id="WP_137666127.1">
    <property type="nucleotide sequence ID" value="NZ_BJCE01000005.1"/>
</dbReference>
<protein>
    <recommendedName>
        <fullName evidence="3">Restriction endonuclease type IV Mrr domain-containing protein</fullName>
    </recommendedName>
</protein>
<dbReference type="AlphaFoldDB" id="A0A479ZZD8"/>
<evidence type="ECO:0000313" key="2">
    <source>
        <dbReference type="Proteomes" id="UP000300142"/>
    </source>
</evidence>
<gene>
    <name evidence="1" type="ORF">SR1949_03060</name>
</gene>